<feature type="region of interest" description="Sigma-70 factor domain-2" evidence="6">
    <location>
        <begin position="20"/>
        <end position="92"/>
    </location>
</feature>
<proteinExistence type="inferred from homology"/>
<evidence type="ECO:0000256" key="3">
    <source>
        <dbReference type="ARBA" id="ARBA00023082"/>
    </source>
</evidence>
<dbReference type="AlphaFoldDB" id="A0A853I435"/>
<reference evidence="8 9" key="1">
    <citation type="submission" date="2020-07" db="EMBL/GenBank/DDBJ databases">
        <title>Endozoicomonas sp. nov., isolated from sediment.</title>
        <authorList>
            <person name="Gu T."/>
        </authorList>
    </citation>
    <scope>NUCLEOTIDE SEQUENCE [LARGE SCALE GENOMIC DNA]</scope>
    <source>
        <strain evidence="8 9">SM1973</strain>
    </source>
</reference>
<feature type="region of interest" description="Sigma-70 factor domain-4" evidence="6">
    <location>
        <begin position="188"/>
        <end position="236"/>
    </location>
</feature>
<dbReference type="InterPro" id="IPR000943">
    <property type="entry name" value="RNA_pol_sigma70"/>
</dbReference>
<dbReference type="Pfam" id="PF04545">
    <property type="entry name" value="Sigma70_r4"/>
    <property type="match status" value="1"/>
</dbReference>
<dbReference type="PANTHER" id="PTHR30385">
    <property type="entry name" value="SIGMA FACTOR F FLAGELLAR"/>
    <property type="match status" value="1"/>
</dbReference>
<keyword evidence="4 6" id="KW-0238">DNA-binding</keyword>
<keyword evidence="3 6" id="KW-0731">Sigma factor</keyword>
<dbReference type="SUPFAM" id="SSF88946">
    <property type="entry name" value="Sigma2 domain of RNA polymerase sigma factors"/>
    <property type="match status" value="1"/>
</dbReference>
<dbReference type="Pfam" id="PF04542">
    <property type="entry name" value="Sigma70_r2"/>
    <property type="match status" value="1"/>
</dbReference>
<dbReference type="InterPro" id="IPR014284">
    <property type="entry name" value="RNA_pol_sigma-70_dom"/>
</dbReference>
<keyword evidence="1 6" id="KW-0963">Cytoplasm</keyword>
<dbReference type="Pfam" id="PF04539">
    <property type="entry name" value="Sigma70_r3"/>
    <property type="match status" value="1"/>
</dbReference>
<dbReference type="InterPro" id="IPR028617">
    <property type="entry name" value="Sigma70_FliA"/>
</dbReference>
<dbReference type="InterPro" id="IPR013324">
    <property type="entry name" value="RNA_pol_sigma_r3/r4-like"/>
</dbReference>
<comment type="similarity">
    <text evidence="6">Belongs to the sigma-70 factor family. FliA subfamily.</text>
</comment>
<dbReference type="NCBIfam" id="TIGR02937">
    <property type="entry name" value="sigma70-ECF"/>
    <property type="match status" value="1"/>
</dbReference>
<comment type="caution">
    <text evidence="6">Lacks conserved residue(s) required for the propagation of feature annotation.</text>
</comment>
<dbReference type="FunFam" id="1.20.140.160:FF:000001">
    <property type="entry name" value="RNA polymerase sigma factor FliA"/>
    <property type="match status" value="1"/>
</dbReference>
<accession>A0A853I435</accession>
<name>A0A853I435_9GAMM</name>
<comment type="subcellular location">
    <subcellularLocation>
        <location evidence="6">Cytoplasm</location>
    </subcellularLocation>
</comment>
<dbReference type="GO" id="GO:0003899">
    <property type="term" value="F:DNA-directed RNA polymerase activity"/>
    <property type="evidence" value="ECO:0007669"/>
    <property type="project" value="InterPro"/>
</dbReference>
<dbReference type="PANTHER" id="PTHR30385:SF7">
    <property type="entry name" value="RNA POLYMERASE SIGMA FACTOR FLIA"/>
    <property type="match status" value="1"/>
</dbReference>
<dbReference type="Proteomes" id="UP000569732">
    <property type="component" value="Unassembled WGS sequence"/>
</dbReference>
<dbReference type="CDD" id="cd06171">
    <property type="entry name" value="Sigma70_r4"/>
    <property type="match status" value="1"/>
</dbReference>
<feature type="domain" description="RNA polymerase sigma-70" evidence="7">
    <location>
        <begin position="47"/>
        <end position="60"/>
    </location>
</feature>
<evidence type="ECO:0000259" key="7">
    <source>
        <dbReference type="PROSITE" id="PS00715"/>
    </source>
</evidence>
<evidence type="ECO:0000256" key="4">
    <source>
        <dbReference type="ARBA" id="ARBA00023125"/>
    </source>
</evidence>
<evidence type="ECO:0000313" key="8">
    <source>
        <dbReference type="EMBL" id="NYZ65478.1"/>
    </source>
</evidence>
<dbReference type="Gene3D" id="1.10.1740.10">
    <property type="match status" value="1"/>
</dbReference>
<dbReference type="InterPro" id="IPR013325">
    <property type="entry name" value="RNA_pol_sigma_r2"/>
</dbReference>
<dbReference type="SUPFAM" id="SSF88659">
    <property type="entry name" value="Sigma3 and sigma4 domains of RNA polymerase sigma factors"/>
    <property type="match status" value="2"/>
</dbReference>
<dbReference type="PRINTS" id="PR00046">
    <property type="entry name" value="SIGMA70FCT"/>
</dbReference>
<comment type="function">
    <text evidence="6">Sigma factors are initiation factors that promote the attachment of RNA polymerase to specific initiation sites and are then released. This sigma factor controls the expression of flagella-related genes.</text>
</comment>
<dbReference type="InterPro" id="IPR012845">
    <property type="entry name" value="RNA_pol_sigma_FliA_WhiG"/>
</dbReference>
<evidence type="ECO:0000313" key="9">
    <source>
        <dbReference type="Proteomes" id="UP000569732"/>
    </source>
</evidence>
<dbReference type="InterPro" id="IPR007624">
    <property type="entry name" value="RNA_pol_sigma70_r3"/>
</dbReference>
<feature type="short sequence motif" description="Interaction with polymerase core subunit RpoC" evidence="6">
    <location>
        <begin position="47"/>
        <end position="50"/>
    </location>
</feature>
<evidence type="ECO:0000256" key="1">
    <source>
        <dbReference type="ARBA" id="ARBA00022490"/>
    </source>
</evidence>
<protein>
    <recommendedName>
        <fullName evidence="6">RNA polymerase sigma factor FliA</fullName>
    </recommendedName>
    <alternativeName>
        <fullName evidence="6">RNA polymerase sigma factor for flagellar operon</fullName>
    </alternativeName>
    <alternativeName>
        <fullName evidence="6">Sigma F</fullName>
    </alternativeName>
    <alternativeName>
        <fullName evidence="6">Sigma-28</fullName>
    </alternativeName>
</protein>
<dbReference type="GO" id="GO:0016987">
    <property type="term" value="F:sigma factor activity"/>
    <property type="evidence" value="ECO:0007669"/>
    <property type="project" value="UniProtKB-UniRule"/>
</dbReference>
<dbReference type="NCBIfam" id="TIGR02479">
    <property type="entry name" value="FliA_WhiG"/>
    <property type="match status" value="1"/>
</dbReference>
<keyword evidence="9" id="KW-1185">Reference proteome</keyword>
<feature type="DNA-binding region" description="H-T-H motif" evidence="6">
    <location>
        <begin position="210"/>
        <end position="229"/>
    </location>
</feature>
<evidence type="ECO:0000256" key="5">
    <source>
        <dbReference type="ARBA" id="ARBA00023163"/>
    </source>
</evidence>
<dbReference type="GO" id="GO:0006352">
    <property type="term" value="P:DNA-templated transcription initiation"/>
    <property type="evidence" value="ECO:0007669"/>
    <property type="project" value="UniProtKB-UniRule"/>
</dbReference>
<keyword evidence="5 6" id="KW-0804">Transcription</keyword>
<gene>
    <name evidence="6" type="primary">fliA</name>
    <name evidence="8" type="ORF">H0A36_05605</name>
</gene>
<dbReference type="PROSITE" id="PS00715">
    <property type="entry name" value="SIGMA70_1"/>
    <property type="match status" value="1"/>
</dbReference>
<keyword evidence="2 6" id="KW-0805">Transcription regulation</keyword>
<dbReference type="GO" id="GO:0003677">
    <property type="term" value="F:DNA binding"/>
    <property type="evidence" value="ECO:0007669"/>
    <property type="project" value="UniProtKB-UniRule"/>
</dbReference>
<dbReference type="PIRSF" id="PIRSF000770">
    <property type="entry name" value="RNA_pol_sigma-SigE/K"/>
    <property type="match status" value="1"/>
</dbReference>
<dbReference type="InterPro" id="IPR007630">
    <property type="entry name" value="RNA_pol_sigma70_r4"/>
</dbReference>
<dbReference type="EMBL" id="JACCKB010000005">
    <property type="protein sequence ID" value="NYZ65478.1"/>
    <property type="molecule type" value="Genomic_DNA"/>
</dbReference>
<dbReference type="Gene3D" id="1.20.140.160">
    <property type="match status" value="1"/>
</dbReference>
<organism evidence="8 9">
    <name type="scientific">Spartinivicinus marinus</name>
    <dbReference type="NCBI Taxonomy" id="2994442"/>
    <lineage>
        <taxon>Bacteria</taxon>
        <taxon>Pseudomonadati</taxon>
        <taxon>Pseudomonadota</taxon>
        <taxon>Gammaproteobacteria</taxon>
        <taxon>Oceanospirillales</taxon>
        <taxon>Zooshikellaceae</taxon>
        <taxon>Spartinivicinus</taxon>
    </lineage>
</organism>
<dbReference type="InterPro" id="IPR007627">
    <property type="entry name" value="RNA_pol_sigma70_r2"/>
</dbReference>
<evidence type="ECO:0000256" key="6">
    <source>
        <dbReference type="HAMAP-Rule" id="MF_00962"/>
    </source>
</evidence>
<dbReference type="NCBIfam" id="NF005413">
    <property type="entry name" value="PRK06986.1"/>
    <property type="match status" value="1"/>
</dbReference>
<dbReference type="FunFam" id="1.10.1740.10:FF:000002">
    <property type="entry name" value="RNA polymerase sigma factor FliA"/>
    <property type="match status" value="1"/>
</dbReference>
<sequence>MVSNEAGLYSKSGQQFNQQLIEQYTGLVKRIAHHLAARLPSQVQLDDLLQAGMIGLLEAAKKYDGSKGATFETYAGIRIRGAMLDEIRKGDWVPRSVHRNSRRITEAISGLEARLGRDAKDGEIAEELGLSLTEYHQLLSDTASSRLFSFEELLSSQDGRHSWLADQQQSSPPTKHQTEQFKKALAKAIATLPEREQLLLSLYYDEELNLKEIGMVLGVSESRVSQLHSQAAARLRARLQDWAVE</sequence>
<dbReference type="GO" id="GO:0005737">
    <property type="term" value="C:cytoplasm"/>
    <property type="evidence" value="ECO:0007669"/>
    <property type="project" value="UniProtKB-SubCell"/>
</dbReference>
<evidence type="ECO:0000256" key="2">
    <source>
        <dbReference type="ARBA" id="ARBA00023015"/>
    </source>
</evidence>
<dbReference type="RefSeq" id="WP_180567507.1">
    <property type="nucleotide sequence ID" value="NZ_JACCKB010000005.1"/>
</dbReference>
<dbReference type="HAMAP" id="MF_00962">
    <property type="entry name" value="Sigma70_FliA"/>
    <property type="match status" value="1"/>
</dbReference>
<comment type="caution">
    <text evidence="8">The sequence shown here is derived from an EMBL/GenBank/DDBJ whole genome shotgun (WGS) entry which is preliminary data.</text>
</comment>